<accession>A0A645EJ44</accession>
<protein>
    <submittedName>
        <fullName evidence="2">Uncharacterized protein</fullName>
    </submittedName>
</protein>
<organism evidence="2">
    <name type="scientific">bioreactor metagenome</name>
    <dbReference type="NCBI Taxonomy" id="1076179"/>
    <lineage>
        <taxon>unclassified sequences</taxon>
        <taxon>metagenomes</taxon>
        <taxon>ecological metagenomes</taxon>
    </lineage>
</organism>
<dbReference type="AlphaFoldDB" id="A0A645EJ44"/>
<sequence>MDEVGGAVQRIDDPHEFRRLGAMLAARFFGQDAVLRVSGEKGFDDGALARHVDLGHKIIELLLRDTHSLDVEGSSVDDGASGARSLDGHVKHGVQGRGRHGL</sequence>
<feature type="region of interest" description="Disordered" evidence="1">
    <location>
        <begin position="71"/>
        <end position="102"/>
    </location>
</feature>
<evidence type="ECO:0000256" key="1">
    <source>
        <dbReference type="SAM" id="MobiDB-lite"/>
    </source>
</evidence>
<proteinExistence type="predicted"/>
<name>A0A645EJ44_9ZZZZ</name>
<reference evidence="2" key="1">
    <citation type="submission" date="2019-08" db="EMBL/GenBank/DDBJ databases">
        <authorList>
            <person name="Kucharzyk K."/>
            <person name="Murdoch R.W."/>
            <person name="Higgins S."/>
            <person name="Loffler F."/>
        </authorList>
    </citation>
    <scope>NUCLEOTIDE SEQUENCE</scope>
</reference>
<comment type="caution">
    <text evidence="2">The sequence shown here is derived from an EMBL/GenBank/DDBJ whole genome shotgun (WGS) entry which is preliminary data.</text>
</comment>
<feature type="compositionally biased region" description="Basic residues" evidence="1">
    <location>
        <begin position="91"/>
        <end position="102"/>
    </location>
</feature>
<evidence type="ECO:0000313" key="2">
    <source>
        <dbReference type="EMBL" id="MPN02045.1"/>
    </source>
</evidence>
<gene>
    <name evidence="2" type="ORF">SDC9_149258</name>
</gene>
<dbReference type="EMBL" id="VSSQ01048011">
    <property type="protein sequence ID" value="MPN02045.1"/>
    <property type="molecule type" value="Genomic_DNA"/>
</dbReference>